<evidence type="ECO:0000256" key="1">
    <source>
        <dbReference type="SAM" id="MobiDB-lite"/>
    </source>
</evidence>
<sequence length="591" mass="62553">MSLLAASLVVLAPTAATAAPLPESDTYVRDAVLNPTLITTSSAPMELTYTYGASDQKSSVVSFDIASPLVYSEASIKLEAANMKPGTLQITLEGRAFNTDTDGDTWDGSVYHVSYETIAEAGAHEYPSTLYFETSRFRHDSRLSDLPVKIMNDGELTDTKLVNVKEPSTAPTVINTSVDNGKYDSTRAEYDAATSAETRLDTSFNKKMGIGTIDLTNPELNIVRTSINGAVMSDHDGPTGVNFDATLPALNTVYNSATPTGGMADTPSGLIFAAQKLDLTQPGFPNIPGVNVVSAQFTEVGGAYGDPLGDHEVRISKDPATQRTHIEYHVNSLPRDEKLFLVYYQNVETIPTPTGDYPEFVGNAAVTWDQQTADAPNKIGTWQTPYAIAAAAVNTVKSVDKTAIHPGDSLSYTFDINATKDSASFWIADNVDARVPLQADTATSTNSKCVPSVDAAENLLRVDCDALAVGESAKITVGVDTTGTHDGDKIDNTYYLGTDLGYLKGNDVSTVVTESVTPPPVDPTDPTVDPSNGPQPTDPTNGTTSDNANQPEAALATTGADLLPLGIAAATALLLGGGLLLFRRLTVTHKQ</sequence>
<protein>
    <submittedName>
        <fullName evidence="4">Uncharacterized protein</fullName>
    </submittedName>
</protein>
<dbReference type="KEGG" id="lvi:G7068_09120"/>
<keyword evidence="3" id="KW-0732">Signal</keyword>
<keyword evidence="2" id="KW-0812">Transmembrane</keyword>
<dbReference type="RefSeq" id="WP_166291344.1">
    <property type="nucleotide sequence ID" value="NZ_CP049863.1"/>
</dbReference>
<evidence type="ECO:0000313" key="5">
    <source>
        <dbReference type="Proteomes" id="UP000502677"/>
    </source>
</evidence>
<name>A0A6G7XFQ7_9MICO</name>
<evidence type="ECO:0000256" key="3">
    <source>
        <dbReference type="SAM" id="SignalP"/>
    </source>
</evidence>
<evidence type="ECO:0000256" key="2">
    <source>
        <dbReference type="SAM" id="Phobius"/>
    </source>
</evidence>
<keyword evidence="5" id="KW-1185">Reference proteome</keyword>
<accession>A0A6G7XFQ7</accession>
<dbReference type="Proteomes" id="UP000502677">
    <property type="component" value="Chromosome"/>
</dbReference>
<reference evidence="4 5" key="1">
    <citation type="submission" date="2020-03" db="EMBL/GenBank/DDBJ databases">
        <title>Leucobacter sp. nov., isolated from beetles.</title>
        <authorList>
            <person name="Hyun D.-W."/>
            <person name="Bae J.-W."/>
        </authorList>
    </citation>
    <scope>NUCLEOTIDE SEQUENCE [LARGE SCALE GENOMIC DNA]</scope>
    <source>
        <strain evidence="4 5">HDW9C</strain>
    </source>
</reference>
<dbReference type="EMBL" id="CP049863">
    <property type="protein sequence ID" value="QIK63342.1"/>
    <property type="molecule type" value="Genomic_DNA"/>
</dbReference>
<proteinExistence type="predicted"/>
<organism evidence="4 5">
    <name type="scientific">Leucobacter viscericola</name>
    <dbReference type="NCBI Taxonomy" id="2714935"/>
    <lineage>
        <taxon>Bacteria</taxon>
        <taxon>Bacillati</taxon>
        <taxon>Actinomycetota</taxon>
        <taxon>Actinomycetes</taxon>
        <taxon>Micrococcales</taxon>
        <taxon>Microbacteriaceae</taxon>
        <taxon>Leucobacter</taxon>
    </lineage>
</organism>
<feature type="compositionally biased region" description="Polar residues" evidence="1">
    <location>
        <begin position="532"/>
        <end position="550"/>
    </location>
</feature>
<keyword evidence="2" id="KW-1133">Transmembrane helix</keyword>
<feature type="transmembrane region" description="Helical" evidence="2">
    <location>
        <begin position="562"/>
        <end position="582"/>
    </location>
</feature>
<keyword evidence="2" id="KW-0472">Membrane</keyword>
<feature type="chain" id="PRO_5026019850" evidence="3">
    <location>
        <begin position="19"/>
        <end position="591"/>
    </location>
</feature>
<feature type="signal peptide" evidence="3">
    <location>
        <begin position="1"/>
        <end position="18"/>
    </location>
</feature>
<gene>
    <name evidence="4" type="ORF">G7068_09120</name>
</gene>
<dbReference type="AlphaFoldDB" id="A0A6G7XFQ7"/>
<feature type="region of interest" description="Disordered" evidence="1">
    <location>
        <begin position="512"/>
        <end position="550"/>
    </location>
</feature>
<evidence type="ECO:0000313" key="4">
    <source>
        <dbReference type="EMBL" id="QIK63342.1"/>
    </source>
</evidence>